<dbReference type="EMBL" id="VBPB01000324">
    <property type="protein sequence ID" value="TMQ69266.1"/>
    <property type="molecule type" value="Genomic_DNA"/>
</dbReference>
<name>A0A538U025_UNCEI</name>
<evidence type="ECO:0000313" key="2">
    <source>
        <dbReference type="Proteomes" id="UP000319771"/>
    </source>
</evidence>
<protein>
    <recommendedName>
        <fullName evidence="3">PH domain-containing protein</fullName>
    </recommendedName>
</protein>
<organism evidence="1 2">
    <name type="scientific">Eiseniibacteriota bacterium</name>
    <dbReference type="NCBI Taxonomy" id="2212470"/>
    <lineage>
        <taxon>Bacteria</taxon>
        <taxon>Candidatus Eiseniibacteriota</taxon>
    </lineage>
</organism>
<proteinExistence type="predicted"/>
<gene>
    <name evidence="1" type="ORF">E6K81_15285</name>
</gene>
<dbReference type="AlphaFoldDB" id="A0A538U025"/>
<reference evidence="1 2" key="1">
    <citation type="journal article" date="2019" name="Nat. Microbiol.">
        <title>Mediterranean grassland soil C-N compound turnover is dependent on rainfall and depth, and is mediated by genomically divergent microorganisms.</title>
        <authorList>
            <person name="Diamond S."/>
            <person name="Andeer P.F."/>
            <person name="Li Z."/>
            <person name="Crits-Christoph A."/>
            <person name="Burstein D."/>
            <person name="Anantharaman K."/>
            <person name="Lane K.R."/>
            <person name="Thomas B.C."/>
            <person name="Pan C."/>
            <person name="Northen T.R."/>
            <person name="Banfield J.F."/>
        </authorList>
    </citation>
    <scope>NUCLEOTIDE SEQUENCE [LARGE SCALE GENOMIC DNA]</scope>
    <source>
        <strain evidence="1">WS_11</strain>
    </source>
</reference>
<sequence length="139" mass="14956">MMADALEWSFNPWRDRPLAACAGAAMALGIGLVVASLAQPLPVRVGLGLALLGALAPALAPARCRVDERGVEKRGPFGTVRRPWDGLRRASPRATAVLVSPYARPHWLEPYRGLVLPLPARGREALRAELASRFHAHGL</sequence>
<accession>A0A538U025</accession>
<comment type="caution">
    <text evidence="1">The sequence shown here is derived from an EMBL/GenBank/DDBJ whole genome shotgun (WGS) entry which is preliminary data.</text>
</comment>
<dbReference type="Proteomes" id="UP000319771">
    <property type="component" value="Unassembled WGS sequence"/>
</dbReference>
<evidence type="ECO:0000313" key="1">
    <source>
        <dbReference type="EMBL" id="TMQ69266.1"/>
    </source>
</evidence>
<evidence type="ECO:0008006" key="3">
    <source>
        <dbReference type="Google" id="ProtNLM"/>
    </source>
</evidence>